<evidence type="ECO:0000256" key="1">
    <source>
        <dbReference type="SAM" id="Phobius"/>
    </source>
</evidence>
<name>A0A3A9KKP6_9BACI</name>
<dbReference type="InterPro" id="IPR009936">
    <property type="entry name" value="DUF1468"/>
</dbReference>
<dbReference type="AlphaFoldDB" id="A0A3A9KKP6"/>
<dbReference type="Proteomes" id="UP000281498">
    <property type="component" value="Unassembled WGS sequence"/>
</dbReference>
<proteinExistence type="predicted"/>
<feature type="transmembrane region" description="Helical" evidence="1">
    <location>
        <begin position="91"/>
        <end position="120"/>
    </location>
</feature>
<feature type="transmembrane region" description="Helical" evidence="1">
    <location>
        <begin position="132"/>
        <end position="151"/>
    </location>
</feature>
<reference evidence="3 4" key="1">
    <citation type="submission" date="2017-10" db="EMBL/GenBank/DDBJ databases">
        <title>Bacillus sp. nov., a halophilic bacterium isolated from a Keqin Lake.</title>
        <authorList>
            <person name="Wang H."/>
        </authorList>
    </citation>
    <scope>NUCLEOTIDE SEQUENCE [LARGE SCALE GENOMIC DNA]</scope>
    <source>
        <strain evidence="3 4">KCTC 13187</strain>
    </source>
</reference>
<evidence type="ECO:0000313" key="3">
    <source>
        <dbReference type="EMBL" id="RKL65456.1"/>
    </source>
</evidence>
<dbReference type="Pfam" id="PF07331">
    <property type="entry name" value="TctB"/>
    <property type="match status" value="1"/>
</dbReference>
<feature type="transmembrane region" description="Helical" evidence="1">
    <location>
        <begin position="7"/>
        <end position="28"/>
    </location>
</feature>
<keyword evidence="4" id="KW-1185">Reference proteome</keyword>
<feature type="domain" description="DUF1468" evidence="2">
    <location>
        <begin position="10"/>
        <end position="160"/>
    </location>
</feature>
<accession>A0A3A9KKP6</accession>
<keyword evidence="1" id="KW-0812">Transmembrane</keyword>
<keyword evidence="1" id="KW-0472">Membrane</keyword>
<gene>
    <name evidence="3" type="ORF">CR203_20480</name>
</gene>
<dbReference type="RefSeq" id="WP_110938935.1">
    <property type="nucleotide sequence ID" value="NZ_KZ614148.1"/>
</dbReference>
<keyword evidence="1" id="KW-1133">Transmembrane helix</keyword>
<organism evidence="3 4">
    <name type="scientific">Salipaludibacillus neizhouensis</name>
    <dbReference type="NCBI Taxonomy" id="885475"/>
    <lineage>
        <taxon>Bacteria</taxon>
        <taxon>Bacillati</taxon>
        <taxon>Bacillota</taxon>
        <taxon>Bacilli</taxon>
        <taxon>Bacillales</taxon>
        <taxon>Bacillaceae</taxon>
    </lineage>
</organism>
<feature type="transmembrane region" description="Helical" evidence="1">
    <location>
        <begin position="40"/>
        <end position="58"/>
    </location>
</feature>
<comment type="caution">
    <text evidence="3">The sequence shown here is derived from an EMBL/GenBank/DDBJ whole genome shotgun (WGS) entry which is preliminary data.</text>
</comment>
<protein>
    <recommendedName>
        <fullName evidence="2">DUF1468 domain-containing protein</fullName>
    </recommendedName>
</protein>
<dbReference type="OrthoDB" id="2970641at2"/>
<evidence type="ECO:0000313" key="4">
    <source>
        <dbReference type="Proteomes" id="UP000281498"/>
    </source>
</evidence>
<dbReference type="EMBL" id="PDOE01000016">
    <property type="protein sequence ID" value="RKL65456.1"/>
    <property type="molecule type" value="Genomic_DNA"/>
</dbReference>
<evidence type="ECO:0000259" key="2">
    <source>
        <dbReference type="Pfam" id="PF07331"/>
    </source>
</evidence>
<sequence length="165" mass="18227">MVKKYKDIYASVFLLVVSVIMFIATFSIQKLTVSKIGADFAPKLVAIGIFILSLILLINTIKQVKNPQAVVVDNEDDDDEKGNQPISKLSVLGTLGLLIGYVALMPLIGFPIMTAIYLFLQMYLLAEKAHRNITLFLIISVVSSGVIYYCFKSIFHLRLPSGILG</sequence>